<dbReference type="EMBL" id="BLLF01001360">
    <property type="protein sequence ID" value="GFH18800.1"/>
    <property type="molecule type" value="Genomic_DNA"/>
</dbReference>
<dbReference type="Proteomes" id="UP000485058">
    <property type="component" value="Unassembled WGS sequence"/>
</dbReference>
<dbReference type="PANTHER" id="PTHR46322:SF1">
    <property type="entry name" value="PUROMYCIN-SENSITIVE AMINOPEPTIDASE"/>
    <property type="match status" value="1"/>
</dbReference>
<reference evidence="1 2" key="1">
    <citation type="submission" date="2020-02" db="EMBL/GenBank/DDBJ databases">
        <title>Draft genome sequence of Haematococcus lacustris strain NIES-144.</title>
        <authorList>
            <person name="Morimoto D."/>
            <person name="Nakagawa S."/>
            <person name="Yoshida T."/>
            <person name="Sawayama S."/>
        </authorList>
    </citation>
    <scope>NUCLEOTIDE SEQUENCE [LARGE SCALE GENOMIC DNA]</scope>
    <source>
        <strain evidence="1 2">NIES-144</strain>
    </source>
</reference>
<evidence type="ECO:0000313" key="1">
    <source>
        <dbReference type="EMBL" id="GFH18800.1"/>
    </source>
</evidence>
<dbReference type="InterPro" id="IPR042097">
    <property type="entry name" value="Aminopeptidase_N-like_N_sf"/>
</dbReference>
<dbReference type="Gene3D" id="2.60.40.1730">
    <property type="entry name" value="tricorn interacting facor f3 domain"/>
    <property type="match status" value="1"/>
</dbReference>
<proteinExistence type="predicted"/>
<comment type="caution">
    <text evidence="1">The sequence shown here is derived from an EMBL/GenBank/DDBJ whole genome shotgun (WGS) entry which is preliminary data.</text>
</comment>
<sequence length="43" mass="4669">PQENSLLEGLYKSGGNYCTQCEAEGFRGITYFLDRPDGGLGLV</sequence>
<organism evidence="1 2">
    <name type="scientific">Haematococcus lacustris</name>
    <name type="common">Green alga</name>
    <name type="synonym">Haematococcus pluvialis</name>
    <dbReference type="NCBI Taxonomy" id="44745"/>
    <lineage>
        <taxon>Eukaryota</taxon>
        <taxon>Viridiplantae</taxon>
        <taxon>Chlorophyta</taxon>
        <taxon>core chlorophytes</taxon>
        <taxon>Chlorophyceae</taxon>
        <taxon>CS clade</taxon>
        <taxon>Chlamydomonadales</taxon>
        <taxon>Haematococcaceae</taxon>
        <taxon>Haematococcus</taxon>
    </lineage>
</organism>
<dbReference type="SUPFAM" id="SSF63737">
    <property type="entry name" value="Leukotriene A4 hydrolase N-terminal domain"/>
    <property type="match status" value="1"/>
</dbReference>
<dbReference type="GO" id="GO:0008270">
    <property type="term" value="F:zinc ion binding"/>
    <property type="evidence" value="ECO:0007669"/>
    <property type="project" value="InterPro"/>
</dbReference>
<keyword evidence="1" id="KW-0645">Protease</keyword>
<keyword evidence="1" id="KW-0378">Hydrolase</keyword>
<dbReference type="AlphaFoldDB" id="A0A699ZBL4"/>
<evidence type="ECO:0000313" key="2">
    <source>
        <dbReference type="Proteomes" id="UP000485058"/>
    </source>
</evidence>
<dbReference type="GO" id="GO:0004177">
    <property type="term" value="F:aminopeptidase activity"/>
    <property type="evidence" value="ECO:0007669"/>
    <property type="project" value="UniProtKB-KW"/>
</dbReference>
<dbReference type="InterPro" id="IPR012779">
    <property type="entry name" value="Peptidase_M1_pepN"/>
</dbReference>
<accession>A0A699ZBL4</accession>
<keyword evidence="1" id="KW-0031">Aminopeptidase</keyword>
<keyword evidence="2" id="KW-1185">Reference proteome</keyword>
<name>A0A699ZBL4_HAELA</name>
<protein>
    <submittedName>
        <fullName evidence="1">Puromycin-sensitive aminopeptidase isoform X1</fullName>
    </submittedName>
</protein>
<gene>
    <name evidence="1" type="ORF">HaLaN_15661</name>
</gene>
<feature type="non-terminal residue" evidence="1">
    <location>
        <position position="1"/>
    </location>
</feature>
<dbReference type="PANTHER" id="PTHR46322">
    <property type="entry name" value="PUROMYCIN-SENSITIVE AMINOPEPTIDASE"/>
    <property type="match status" value="1"/>
</dbReference>